<feature type="signal peptide" evidence="2">
    <location>
        <begin position="1"/>
        <end position="19"/>
    </location>
</feature>
<dbReference type="OrthoDB" id="1652165at2"/>
<dbReference type="EMBL" id="FSRQ01000002">
    <property type="protein sequence ID" value="SIO22164.1"/>
    <property type="molecule type" value="Genomic_DNA"/>
</dbReference>
<organism evidence="4 5">
    <name type="scientific">Chryseobacterium scophthalmum</name>
    <dbReference type="NCBI Taxonomy" id="59733"/>
    <lineage>
        <taxon>Bacteria</taxon>
        <taxon>Pseudomonadati</taxon>
        <taxon>Bacteroidota</taxon>
        <taxon>Flavobacteriia</taxon>
        <taxon>Flavobacteriales</taxon>
        <taxon>Weeksellaceae</taxon>
        <taxon>Chryseobacterium group</taxon>
        <taxon>Chryseobacterium</taxon>
    </lineage>
</organism>
<dbReference type="NCBIfam" id="TIGR04183">
    <property type="entry name" value="Por_Secre_tail"/>
    <property type="match status" value="1"/>
</dbReference>
<dbReference type="InterPro" id="IPR052918">
    <property type="entry name" value="Motility_Chemotaxis_Reg"/>
</dbReference>
<sequence length="610" mass="67945">MLKKLSFIGLLLAYFSGNAQSNFEFQRTWGTYFGPVGGRSWSATFQGKQLFFDSQNNIYTKGLIVPIASYGTSYYQQFSMGVGQNFYLGNNYSYTNVTSKFNSSGNMLSYEYNQFHYGLPGSYTKELMFIDQQNNKYFQYQHNSSTPPITISAGAWMTTNSQYLLAKYDANDNLIWSTYMPTLGRVIADPSGNVYISGTTYSAQDVGTPGVFQENYQDITVNGSPYPNGFLVKLDPNGQRIWGTYYPGYASIIHYHNNALYIGIGQEPSSNQISLTTPNAFQTTKSHFALLKMNANNGTREWGTYYGYPIIGSSSIRKFEVNESGIYILGDESFSNNSNTNSPNYYGTAGSHQPQLSGAGDLFLTKFSHSGERLWSTYVGGNGREIAQSSQQPLAVSGDNIYVCGLIWGVSNNIATPNVYQQNPGQNLNTSTNRFFSKFNSDGILQWSSYYGGTSQSGNEPINIAINNNSLYLYGETTSTTGFSTPGSWQPQYVDPNPSAVAEKNVTFLAKFDVKNLDTQELTKISEIKLYNNPNNGNFTISGDLFKKEEYKIIIFDLSGKLIHREDLGKTANGEHHFSLENKLTTGNYMVNITSQSGNLIRNFKMSVKK</sequence>
<dbReference type="PANTHER" id="PTHR35580:SF1">
    <property type="entry name" value="PHYTASE-LIKE DOMAIN-CONTAINING PROTEIN"/>
    <property type="match status" value="1"/>
</dbReference>
<evidence type="ECO:0000256" key="2">
    <source>
        <dbReference type="SAM" id="SignalP"/>
    </source>
</evidence>
<accession>A0A1N6HQS5</accession>
<keyword evidence="5" id="KW-1185">Reference proteome</keyword>
<dbReference type="RefSeq" id="WP_074230866.1">
    <property type="nucleotide sequence ID" value="NZ_FSRQ01000002.1"/>
</dbReference>
<evidence type="ECO:0000256" key="1">
    <source>
        <dbReference type="ARBA" id="ARBA00022729"/>
    </source>
</evidence>
<proteinExistence type="predicted"/>
<feature type="chain" id="PRO_5013291936" evidence="2">
    <location>
        <begin position="20"/>
        <end position="610"/>
    </location>
</feature>
<dbReference type="AlphaFoldDB" id="A0A1N6HQS5"/>
<dbReference type="Pfam" id="PF18962">
    <property type="entry name" value="Por_Secre_tail"/>
    <property type="match status" value="1"/>
</dbReference>
<dbReference type="STRING" id="59733.SAMN05421769_2760"/>
<gene>
    <name evidence="4" type="ORF">SAMN05421769_2760</name>
</gene>
<evidence type="ECO:0000313" key="5">
    <source>
        <dbReference type="Proteomes" id="UP000184782"/>
    </source>
</evidence>
<reference evidence="5" key="1">
    <citation type="submission" date="2016-12" db="EMBL/GenBank/DDBJ databases">
        <authorList>
            <person name="Varghese N."/>
            <person name="Submissions S."/>
        </authorList>
    </citation>
    <scope>NUCLEOTIDE SEQUENCE [LARGE SCALE GENOMIC DNA]</scope>
    <source>
        <strain evidence="5">DSM 16779</strain>
    </source>
</reference>
<evidence type="ECO:0000259" key="3">
    <source>
        <dbReference type="Pfam" id="PF18962"/>
    </source>
</evidence>
<dbReference type="Proteomes" id="UP000184782">
    <property type="component" value="Unassembled WGS sequence"/>
</dbReference>
<protein>
    <submittedName>
        <fullName evidence="4">Por secretion system C-terminal sorting domain-containing protein</fullName>
    </submittedName>
</protein>
<keyword evidence="1 2" id="KW-0732">Signal</keyword>
<name>A0A1N6HQS5_9FLAO</name>
<dbReference type="PANTHER" id="PTHR35580">
    <property type="entry name" value="CELL SURFACE GLYCOPROTEIN (S-LAYER PROTEIN)-LIKE PROTEIN"/>
    <property type="match status" value="1"/>
</dbReference>
<evidence type="ECO:0000313" key="4">
    <source>
        <dbReference type="EMBL" id="SIO22164.1"/>
    </source>
</evidence>
<dbReference type="InterPro" id="IPR026444">
    <property type="entry name" value="Secre_tail"/>
</dbReference>
<feature type="domain" description="Secretion system C-terminal sorting" evidence="3">
    <location>
        <begin position="531"/>
        <end position="601"/>
    </location>
</feature>